<organism evidence="2 3">
    <name type="scientific">Symbiodinium natans</name>
    <dbReference type="NCBI Taxonomy" id="878477"/>
    <lineage>
        <taxon>Eukaryota</taxon>
        <taxon>Sar</taxon>
        <taxon>Alveolata</taxon>
        <taxon>Dinophyceae</taxon>
        <taxon>Suessiales</taxon>
        <taxon>Symbiodiniaceae</taxon>
        <taxon>Symbiodinium</taxon>
    </lineage>
</organism>
<feature type="region of interest" description="Disordered" evidence="1">
    <location>
        <begin position="210"/>
        <end position="243"/>
    </location>
</feature>
<evidence type="ECO:0000313" key="3">
    <source>
        <dbReference type="Proteomes" id="UP000604046"/>
    </source>
</evidence>
<name>A0A812PKJ5_9DINO</name>
<accession>A0A812PKJ5</accession>
<keyword evidence="3" id="KW-1185">Reference proteome</keyword>
<proteinExistence type="predicted"/>
<sequence>MRRICEAGVQGMRHPNVPGLRARATANSRTPGALDKLDLVARLNEDGPGSTRSTASTASFGSLSPSSAPSDDEATEKYASNHEIEWFLEAAQRHGLDSSGRASWLQRAMRTLDLEPCTAASTEDEEEDELRHKLVTAIINAERHAKVSEALHEVLGDAATFGEKDLDDIVRPRQRSINFKDSDIRFFIIDPEDEAMREEYCRPLRTKAFDGPSGHKARKASCFEEGLDSSDDESDEEDDDWKDQCDEVADLMGQQRQMVLWSGSW</sequence>
<dbReference type="Proteomes" id="UP000604046">
    <property type="component" value="Unassembled WGS sequence"/>
</dbReference>
<evidence type="ECO:0000313" key="2">
    <source>
        <dbReference type="EMBL" id="CAE7354702.1"/>
    </source>
</evidence>
<feature type="compositionally biased region" description="Low complexity" evidence="1">
    <location>
        <begin position="55"/>
        <end position="69"/>
    </location>
</feature>
<dbReference type="OrthoDB" id="10368281at2759"/>
<evidence type="ECO:0000256" key="1">
    <source>
        <dbReference type="SAM" id="MobiDB-lite"/>
    </source>
</evidence>
<comment type="caution">
    <text evidence="2">The sequence shown here is derived from an EMBL/GenBank/DDBJ whole genome shotgun (WGS) entry which is preliminary data.</text>
</comment>
<feature type="compositionally biased region" description="Acidic residues" evidence="1">
    <location>
        <begin position="225"/>
        <end position="243"/>
    </location>
</feature>
<protein>
    <submittedName>
        <fullName evidence="2">Uncharacterized protein</fullName>
    </submittedName>
</protein>
<reference evidence="2" key="1">
    <citation type="submission" date="2021-02" db="EMBL/GenBank/DDBJ databases">
        <authorList>
            <person name="Dougan E. K."/>
            <person name="Rhodes N."/>
            <person name="Thang M."/>
            <person name="Chan C."/>
        </authorList>
    </citation>
    <scope>NUCLEOTIDE SEQUENCE</scope>
</reference>
<gene>
    <name evidence="2" type="ORF">SNAT2548_LOCUS18805</name>
</gene>
<dbReference type="EMBL" id="CAJNDS010002156">
    <property type="protein sequence ID" value="CAE7354702.1"/>
    <property type="molecule type" value="Genomic_DNA"/>
</dbReference>
<dbReference type="AlphaFoldDB" id="A0A812PKJ5"/>
<feature type="region of interest" description="Disordered" evidence="1">
    <location>
        <begin position="43"/>
        <end position="77"/>
    </location>
</feature>